<keyword evidence="4" id="KW-1185">Reference proteome</keyword>
<dbReference type="InterPro" id="IPR013106">
    <property type="entry name" value="Ig_V-set"/>
</dbReference>
<name>A0ABM1HXC7_POLDO</name>
<dbReference type="RefSeq" id="XP_015172614.1">
    <property type="nucleotide sequence ID" value="XM_015317128.1"/>
</dbReference>
<dbReference type="SMART" id="SM00409">
    <property type="entry name" value="IG"/>
    <property type="match status" value="1"/>
</dbReference>
<accession>A0ABM1HXC7</accession>
<feature type="domain" description="Ig-like" evidence="3">
    <location>
        <begin position="23"/>
        <end position="121"/>
    </location>
</feature>
<evidence type="ECO:0000256" key="2">
    <source>
        <dbReference type="SAM" id="SignalP"/>
    </source>
</evidence>
<protein>
    <submittedName>
        <fullName evidence="5">Uncharacterized protein LOC107064439</fullName>
    </submittedName>
</protein>
<dbReference type="SUPFAM" id="SSF48726">
    <property type="entry name" value="Immunoglobulin"/>
    <property type="match status" value="1"/>
</dbReference>
<dbReference type="InterPro" id="IPR036179">
    <property type="entry name" value="Ig-like_dom_sf"/>
</dbReference>
<dbReference type="PANTHER" id="PTHR21261">
    <property type="entry name" value="BEAT PROTEIN"/>
    <property type="match status" value="1"/>
</dbReference>
<feature type="region of interest" description="Disordered" evidence="1">
    <location>
        <begin position="178"/>
        <end position="206"/>
    </location>
</feature>
<evidence type="ECO:0000313" key="4">
    <source>
        <dbReference type="Proteomes" id="UP000694924"/>
    </source>
</evidence>
<evidence type="ECO:0000313" key="5">
    <source>
        <dbReference type="RefSeq" id="XP_015172614.1"/>
    </source>
</evidence>
<dbReference type="Pfam" id="PF07686">
    <property type="entry name" value="V-set"/>
    <property type="match status" value="1"/>
</dbReference>
<sequence length="293" mass="32958">MARHLWLEAALVFILVAGARCLRNVSLEVVPEAVQRGQEVILRCHYDLEKAPLYSVKWYRGRHEFYRYSPDQEPTTKIFNVTGIYIDAEKSNNNEVTLYNVDFALSGTFSCEVTADAPTFSTNSGMKNLTVVSLPEGKPFIVSDRERYDPGDTLRANCTLPPSRPTARLSFTLNNSPVEATSTNQEEPEQQKHRREGTGGVSSSEQQHQYQQQQWIGLSLLLQPFHYINGQLNLRCTAQIPGIYSSMNEIQLGAGLREPVPERVTSENGCESHSAVCLTMIPLLLCMLHLLLR</sequence>
<reference evidence="5" key="1">
    <citation type="submission" date="2025-08" db="UniProtKB">
        <authorList>
            <consortium name="RefSeq"/>
        </authorList>
    </citation>
    <scope>IDENTIFICATION</scope>
    <source>
        <tissue evidence="5">Whole body</tissue>
    </source>
</reference>
<feature type="signal peptide" evidence="2">
    <location>
        <begin position="1"/>
        <end position="21"/>
    </location>
</feature>
<dbReference type="InterPro" id="IPR013783">
    <property type="entry name" value="Ig-like_fold"/>
</dbReference>
<proteinExistence type="predicted"/>
<evidence type="ECO:0000259" key="3">
    <source>
        <dbReference type="PROSITE" id="PS50835"/>
    </source>
</evidence>
<dbReference type="Proteomes" id="UP000694924">
    <property type="component" value="Unplaced"/>
</dbReference>
<dbReference type="PROSITE" id="PS50835">
    <property type="entry name" value="IG_LIKE"/>
    <property type="match status" value="1"/>
</dbReference>
<dbReference type="InterPro" id="IPR007110">
    <property type="entry name" value="Ig-like_dom"/>
</dbReference>
<evidence type="ECO:0000256" key="1">
    <source>
        <dbReference type="SAM" id="MobiDB-lite"/>
    </source>
</evidence>
<organism evidence="4 5">
    <name type="scientific">Polistes dominula</name>
    <name type="common">European paper wasp</name>
    <name type="synonym">Vespa dominula</name>
    <dbReference type="NCBI Taxonomy" id="743375"/>
    <lineage>
        <taxon>Eukaryota</taxon>
        <taxon>Metazoa</taxon>
        <taxon>Ecdysozoa</taxon>
        <taxon>Arthropoda</taxon>
        <taxon>Hexapoda</taxon>
        <taxon>Insecta</taxon>
        <taxon>Pterygota</taxon>
        <taxon>Neoptera</taxon>
        <taxon>Endopterygota</taxon>
        <taxon>Hymenoptera</taxon>
        <taxon>Apocrita</taxon>
        <taxon>Aculeata</taxon>
        <taxon>Vespoidea</taxon>
        <taxon>Vespidae</taxon>
        <taxon>Polistinae</taxon>
        <taxon>Polistini</taxon>
        <taxon>Polistes</taxon>
    </lineage>
</organism>
<keyword evidence="2" id="KW-0732">Signal</keyword>
<dbReference type="Gene3D" id="2.60.40.10">
    <property type="entry name" value="Immunoglobulins"/>
    <property type="match status" value="1"/>
</dbReference>
<dbReference type="PANTHER" id="PTHR21261:SF6">
    <property type="entry name" value="BEATEN PATH IIA-RELATED"/>
    <property type="match status" value="1"/>
</dbReference>
<gene>
    <name evidence="5" type="primary">LOC107064439</name>
</gene>
<dbReference type="GeneID" id="107064439"/>
<feature type="chain" id="PRO_5045593410" evidence="2">
    <location>
        <begin position="22"/>
        <end position="293"/>
    </location>
</feature>
<dbReference type="InterPro" id="IPR003599">
    <property type="entry name" value="Ig_sub"/>
</dbReference>